<evidence type="ECO:0000256" key="1">
    <source>
        <dbReference type="ARBA" id="ARBA00004477"/>
    </source>
</evidence>
<organism evidence="11">
    <name type="scientific">Ixodes ricinus</name>
    <name type="common">Common tick</name>
    <name type="synonym">Acarus ricinus</name>
    <dbReference type="NCBI Taxonomy" id="34613"/>
    <lineage>
        <taxon>Eukaryota</taxon>
        <taxon>Metazoa</taxon>
        <taxon>Ecdysozoa</taxon>
        <taxon>Arthropoda</taxon>
        <taxon>Chelicerata</taxon>
        <taxon>Arachnida</taxon>
        <taxon>Acari</taxon>
        <taxon>Parasitiformes</taxon>
        <taxon>Ixodida</taxon>
        <taxon>Ixodoidea</taxon>
        <taxon>Ixodidae</taxon>
        <taxon>Ixodinae</taxon>
        <taxon>Ixodes</taxon>
    </lineage>
</organism>
<dbReference type="PANTHER" id="PTHR12413">
    <property type="entry name" value="DOLICHYL GLYCOSYLTRANSFERASE"/>
    <property type="match status" value="1"/>
</dbReference>
<evidence type="ECO:0000256" key="3">
    <source>
        <dbReference type="ARBA" id="ARBA00008715"/>
    </source>
</evidence>
<evidence type="ECO:0000256" key="6">
    <source>
        <dbReference type="ARBA" id="ARBA00022692"/>
    </source>
</evidence>
<feature type="transmembrane region" description="Helical" evidence="10">
    <location>
        <begin position="154"/>
        <end position="176"/>
    </location>
</feature>
<dbReference type="GO" id="GO:0042283">
    <property type="term" value="F:dolichyl pyrophosphate Glc1Man9GlcNAc2 alpha-1,3-glucosyltransferase activity"/>
    <property type="evidence" value="ECO:0007669"/>
    <property type="project" value="TreeGrafter"/>
</dbReference>
<comment type="pathway">
    <text evidence="2 10">Protein modification; protein glycosylation.</text>
</comment>
<feature type="transmembrane region" description="Helical" evidence="10">
    <location>
        <begin position="83"/>
        <end position="100"/>
    </location>
</feature>
<feature type="transmembrane region" description="Helical" evidence="10">
    <location>
        <begin position="248"/>
        <end position="269"/>
    </location>
</feature>
<evidence type="ECO:0000256" key="7">
    <source>
        <dbReference type="ARBA" id="ARBA00022824"/>
    </source>
</evidence>
<comment type="subcellular location">
    <subcellularLocation>
        <location evidence="1 10">Endoplasmic reticulum membrane</location>
        <topology evidence="1 10">Multi-pass membrane protein</topology>
    </subcellularLocation>
</comment>
<feature type="transmembrane region" description="Helical" evidence="10">
    <location>
        <begin position="418"/>
        <end position="437"/>
    </location>
</feature>
<evidence type="ECO:0000256" key="9">
    <source>
        <dbReference type="ARBA" id="ARBA00023136"/>
    </source>
</evidence>
<reference evidence="11" key="1">
    <citation type="submission" date="2012-12" db="EMBL/GenBank/DDBJ databases">
        <title>Identification and characterization of a phenylalanine ammonia-lyase gene family in Isatis indigotica Fort.</title>
        <authorList>
            <person name="Liu Q."/>
            <person name="Chen J."/>
            <person name="Zhou X."/>
            <person name="Di P."/>
            <person name="Xiao Y."/>
            <person name="Xuan H."/>
            <person name="Zhang L."/>
            <person name="Chen W."/>
        </authorList>
    </citation>
    <scope>NUCLEOTIDE SEQUENCE</scope>
    <source>
        <tissue evidence="11">Salivary gland</tissue>
    </source>
</reference>
<feature type="transmembrane region" description="Helical" evidence="10">
    <location>
        <begin position="106"/>
        <end position="133"/>
    </location>
</feature>
<evidence type="ECO:0000256" key="10">
    <source>
        <dbReference type="RuleBase" id="RU363110"/>
    </source>
</evidence>
<dbReference type="GO" id="GO:0006487">
    <property type="term" value="P:protein N-linked glycosylation"/>
    <property type="evidence" value="ECO:0007669"/>
    <property type="project" value="TreeGrafter"/>
</dbReference>
<dbReference type="GO" id="GO:0005789">
    <property type="term" value="C:endoplasmic reticulum membrane"/>
    <property type="evidence" value="ECO:0007669"/>
    <property type="project" value="UniProtKB-SubCell"/>
</dbReference>
<feature type="transmembrane region" description="Helical" evidence="10">
    <location>
        <begin position="56"/>
        <end position="76"/>
    </location>
</feature>
<keyword evidence="4 10" id="KW-0328">Glycosyltransferase</keyword>
<keyword evidence="8 10" id="KW-1133">Transmembrane helix</keyword>
<keyword evidence="7 10" id="KW-0256">Endoplasmic reticulum</keyword>
<dbReference type="Pfam" id="PF03155">
    <property type="entry name" value="Alg6_Alg8"/>
    <property type="match status" value="1"/>
</dbReference>
<keyword evidence="9 10" id="KW-0472">Membrane</keyword>
<dbReference type="UniPathway" id="UPA00378"/>
<protein>
    <recommendedName>
        <fullName evidence="10">Alpha-1,3-glucosyltransferase</fullName>
        <ecNumber evidence="10">2.4.1.-</ecNumber>
    </recommendedName>
</protein>
<accession>A0A0K8RIK5</accession>
<dbReference type="PANTHER" id="PTHR12413:SF2">
    <property type="entry name" value="DOLICHYL PYROPHOSPHATE GLC1MAN9GLCNAC2 ALPHA-1,3-GLUCOSYLTRANSFERASE-RELATED"/>
    <property type="match status" value="1"/>
</dbReference>
<dbReference type="EMBL" id="GADI01002826">
    <property type="protein sequence ID" value="JAA70982.1"/>
    <property type="molecule type" value="mRNA"/>
</dbReference>
<dbReference type="InterPro" id="IPR004856">
    <property type="entry name" value="Glyco_trans_ALG6/ALG8"/>
</dbReference>
<evidence type="ECO:0000256" key="5">
    <source>
        <dbReference type="ARBA" id="ARBA00022679"/>
    </source>
</evidence>
<evidence type="ECO:0000256" key="8">
    <source>
        <dbReference type="ARBA" id="ARBA00022989"/>
    </source>
</evidence>
<dbReference type="EC" id="2.4.1.-" evidence="10"/>
<feature type="transmembrane region" description="Helical" evidence="10">
    <location>
        <begin position="319"/>
        <end position="338"/>
    </location>
</feature>
<keyword evidence="6 10" id="KW-0812">Transmembrane</keyword>
<feature type="transmembrane region" description="Helical" evidence="10">
    <location>
        <begin position="384"/>
        <end position="406"/>
    </location>
</feature>
<feature type="transmembrane region" description="Helical" evidence="10">
    <location>
        <begin position="20"/>
        <end position="36"/>
    </location>
</feature>
<keyword evidence="5 10" id="KW-0808">Transferase</keyword>
<dbReference type="AlphaFoldDB" id="A0A0K8RIK5"/>
<proteinExistence type="evidence at transcript level"/>
<evidence type="ECO:0000313" key="11">
    <source>
        <dbReference type="EMBL" id="JAA70982.1"/>
    </source>
</evidence>
<feature type="transmembrane region" description="Helical" evidence="10">
    <location>
        <begin position="276"/>
        <end position="296"/>
    </location>
</feature>
<evidence type="ECO:0000256" key="2">
    <source>
        <dbReference type="ARBA" id="ARBA00004922"/>
    </source>
</evidence>
<sequence length="449" mass="50456">MLQLNNLNYASTATVYFQRLSVIFSDLVFIYAVWTWRGLVAPPKKRHGSASGADPWFEPATVLSMLFLWNPGLLLVDHIHFQYNGFLHGILLLAAARLFQGRAVEATFWFAVLLYLKHIYIYVAPVFFVCLLRSHCFAPTSEKGMKALFGSFRLVRFLQLAGTVILVSLVSLWPFLSQTQLVQLGQRLFPFKRGLCHAYWAPNWWALYAAMDRVMALSGLMPKSTAEAGVSTTAGLVRDSSFVFLPDVRPVCTFILTLLFQLPALWGLWKRPRDPWALLRALVLCSLSAFLFGWHVHEKAVLMPILLATPLALRSSEDAAIFVLLSFAGHCSLFPLLFQPAETPIKGLLVLLHTVYAICALRKLHGNGRDMVRRSGKVQRCGDLLAPAEQLGISILALVLVYSELVHPFVPSAKRLQFLPLLLTSVSCAACIIYAWIRSWVVWVYPLRP</sequence>
<name>A0A0K8RIK5_IXORI</name>
<comment type="similarity">
    <text evidence="3 10">Belongs to the ALG6/ALG8 glucosyltransferase family.</text>
</comment>
<evidence type="ECO:0000256" key="4">
    <source>
        <dbReference type="ARBA" id="ARBA00022676"/>
    </source>
</evidence>